<dbReference type="Pfam" id="PF20207">
    <property type="entry name" value="DUF6568"/>
    <property type="match status" value="1"/>
</dbReference>
<dbReference type="RefSeq" id="WP_286136807.1">
    <property type="nucleotide sequence ID" value="NZ_BRPL01000002.1"/>
</dbReference>
<dbReference type="InterPro" id="IPR046698">
    <property type="entry name" value="PedC-like"/>
</dbReference>
<accession>A0A9W6B1R9</accession>
<dbReference type="Gene3D" id="3.40.30.10">
    <property type="entry name" value="Glutaredoxin"/>
    <property type="match status" value="1"/>
</dbReference>
<proteinExistence type="predicted"/>
<evidence type="ECO:0000313" key="2">
    <source>
        <dbReference type="EMBL" id="GLB47344.1"/>
    </source>
</evidence>
<dbReference type="AlphaFoldDB" id="A0A9W6B1R9"/>
<keyword evidence="1" id="KW-0732">Signal</keyword>
<name>A0A9W6B1R9_9LACO</name>
<dbReference type="EMBL" id="BRPL01000002">
    <property type="protein sequence ID" value="GLB47344.1"/>
    <property type="molecule type" value="Genomic_DNA"/>
</dbReference>
<dbReference type="Proteomes" id="UP001144204">
    <property type="component" value="Unassembled WGS sequence"/>
</dbReference>
<reference evidence="2" key="1">
    <citation type="submission" date="2022-07" db="EMBL/GenBank/DDBJ databases">
        <authorList>
            <person name="Kouya T."/>
            <person name="Ishiyama Y."/>
        </authorList>
    </citation>
    <scope>NUCLEOTIDE SEQUENCE</scope>
    <source>
        <strain evidence="2">WR16-4</strain>
    </source>
</reference>
<dbReference type="InterPro" id="IPR036249">
    <property type="entry name" value="Thioredoxin-like_sf"/>
</dbReference>
<evidence type="ECO:0000256" key="1">
    <source>
        <dbReference type="SAM" id="SignalP"/>
    </source>
</evidence>
<evidence type="ECO:0008006" key="4">
    <source>
        <dbReference type="Google" id="ProtNLM"/>
    </source>
</evidence>
<evidence type="ECO:0000313" key="3">
    <source>
        <dbReference type="Proteomes" id="UP001144204"/>
    </source>
</evidence>
<protein>
    <recommendedName>
        <fullName evidence="4">Bacteriocin transport accessory protein</fullName>
    </recommendedName>
</protein>
<comment type="caution">
    <text evidence="2">The sequence shown here is derived from an EMBL/GenBank/DDBJ whole genome shotgun (WGS) entry which is preliminary data.</text>
</comment>
<organism evidence="2 3">
    <name type="scientific">Philodulcilactobacillus myokoensis</name>
    <dbReference type="NCBI Taxonomy" id="2929573"/>
    <lineage>
        <taxon>Bacteria</taxon>
        <taxon>Bacillati</taxon>
        <taxon>Bacillota</taxon>
        <taxon>Bacilli</taxon>
        <taxon>Lactobacillales</taxon>
        <taxon>Lactobacillaceae</taxon>
        <taxon>Philodulcilactobacillus</taxon>
    </lineage>
</organism>
<feature type="signal peptide" evidence="1">
    <location>
        <begin position="1"/>
        <end position="28"/>
    </location>
</feature>
<reference evidence="2" key="2">
    <citation type="journal article" date="2023" name="PLoS ONE">
        <title>Philodulcilactobacillus myokoensis gen. nov., sp. nov., a fructophilic, acidophilic, and agar-phobic lactic acid bacterium isolated from fermented vegetable extracts.</title>
        <authorList>
            <person name="Kouya T."/>
            <person name="Ishiyama Y."/>
            <person name="Ohashi S."/>
            <person name="Kumakubo R."/>
            <person name="Yamazaki T."/>
            <person name="Otaki T."/>
        </authorList>
    </citation>
    <scope>NUCLEOTIDE SEQUENCE</scope>
    <source>
        <strain evidence="2">WR16-4</strain>
    </source>
</reference>
<keyword evidence="3" id="KW-1185">Reference proteome</keyword>
<sequence length="163" mass="19578">MKTIYKSLCISIMLLLAFMSINFNKSYADNNHNIPNVSERNYNKNVKNINKIRYEELKKKINRKKSFILFIGYKECKYCRASSHLLKRFNNIYHKKFFYLDLDKISHKDIKNGFYKFANYKLKLFATPTIMPIKNGKINYKFSFVGYGFTMKNLKFIYSKISY</sequence>
<dbReference type="SUPFAM" id="SSF52833">
    <property type="entry name" value="Thioredoxin-like"/>
    <property type="match status" value="1"/>
</dbReference>
<gene>
    <name evidence="2" type="ORF">WR164_13230</name>
</gene>
<feature type="chain" id="PRO_5040981427" description="Bacteriocin transport accessory protein" evidence="1">
    <location>
        <begin position="29"/>
        <end position="163"/>
    </location>
</feature>